<accession>A0ABV9Y4U2</accession>
<evidence type="ECO:0000256" key="1">
    <source>
        <dbReference type="SAM" id="MobiDB-lite"/>
    </source>
</evidence>
<protein>
    <submittedName>
        <fullName evidence="2">Uncharacterized protein</fullName>
    </submittedName>
</protein>
<reference evidence="3" key="1">
    <citation type="journal article" date="2019" name="Int. J. Syst. Evol. Microbiol.">
        <title>The Global Catalogue of Microorganisms (GCM) 10K type strain sequencing project: providing services to taxonomists for standard genome sequencing and annotation.</title>
        <authorList>
            <consortium name="The Broad Institute Genomics Platform"/>
            <consortium name="The Broad Institute Genome Sequencing Center for Infectious Disease"/>
            <person name="Wu L."/>
            <person name="Ma J."/>
        </authorList>
    </citation>
    <scope>NUCLEOTIDE SEQUENCE [LARGE SCALE GENOMIC DNA]</scope>
    <source>
        <strain evidence="3">KCTC 12848</strain>
    </source>
</reference>
<dbReference type="RefSeq" id="WP_344042111.1">
    <property type="nucleotide sequence ID" value="NZ_BAAAKE010000032.1"/>
</dbReference>
<feature type="compositionally biased region" description="Basic and acidic residues" evidence="1">
    <location>
        <begin position="1"/>
        <end position="14"/>
    </location>
</feature>
<dbReference type="Proteomes" id="UP001595833">
    <property type="component" value="Unassembled WGS sequence"/>
</dbReference>
<dbReference type="EMBL" id="JBHSJB010000022">
    <property type="protein sequence ID" value="MFC5056575.1"/>
    <property type="molecule type" value="Genomic_DNA"/>
</dbReference>
<organism evidence="2 3">
    <name type="scientific">Saccharothrix xinjiangensis</name>
    <dbReference type="NCBI Taxonomy" id="204798"/>
    <lineage>
        <taxon>Bacteria</taxon>
        <taxon>Bacillati</taxon>
        <taxon>Actinomycetota</taxon>
        <taxon>Actinomycetes</taxon>
        <taxon>Pseudonocardiales</taxon>
        <taxon>Pseudonocardiaceae</taxon>
        <taxon>Saccharothrix</taxon>
    </lineage>
</organism>
<feature type="compositionally biased region" description="Basic and acidic residues" evidence="1">
    <location>
        <begin position="30"/>
        <end position="39"/>
    </location>
</feature>
<comment type="caution">
    <text evidence="2">The sequence shown here is derived from an EMBL/GenBank/DDBJ whole genome shotgun (WGS) entry which is preliminary data.</text>
</comment>
<keyword evidence="3" id="KW-1185">Reference proteome</keyword>
<evidence type="ECO:0000313" key="3">
    <source>
        <dbReference type="Proteomes" id="UP001595833"/>
    </source>
</evidence>
<name>A0ABV9Y4U2_9PSEU</name>
<proteinExistence type="predicted"/>
<gene>
    <name evidence="2" type="ORF">ACFPFM_22845</name>
</gene>
<feature type="region of interest" description="Disordered" evidence="1">
    <location>
        <begin position="1"/>
        <end position="54"/>
    </location>
</feature>
<sequence>MTERSGDERARGSEGGEPADDGTGASAGISRRDEAKPAAEQEEAPGEPDWSLPA</sequence>
<evidence type="ECO:0000313" key="2">
    <source>
        <dbReference type="EMBL" id="MFC5056575.1"/>
    </source>
</evidence>